<sequence length="99" mass="10367">MTGVALLLLALGAALLVVAVLTVSLAPLLATRMAATTSKPKLERRASGPDRMRNIIMSQRTEHSRSKGLSNALTRTGTLLGILSVLSLAGGAVAWFLEK</sequence>
<gene>
    <name evidence="2" type="ORF">AVDCRST_MAG77-5570</name>
</gene>
<keyword evidence="1" id="KW-0472">Membrane</keyword>
<feature type="transmembrane region" description="Helical" evidence="1">
    <location>
        <begin position="79"/>
        <end position="97"/>
    </location>
</feature>
<keyword evidence="1" id="KW-1133">Transmembrane helix</keyword>
<name>A0A6J4K5G1_9CHLR</name>
<evidence type="ECO:0000313" key="2">
    <source>
        <dbReference type="EMBL" id="CAA9296031.1"/>
    </source>
</evidence>
<reference evidence="2" key="1">
    <citation type="submission" date="2020-02" db="EMBL/GenBank/DDBJ databases">
        <authorList>
            <person name="Meier V. D."/>
        </authorList>
    </citation>
    <scope>NUCLEOTIDE SEQUENCE</scope>
    <source>
        <strain evidence="2">AVDCRST_MAG77</strain>
    </source>
</reference>
<protein>
    <submittedName>
        <fullName evidence="2">Uncharacterized protein</fullName>
    </submittedName>
</protein>
<keyword evidence="1" id="KW-0812">Transmembrane</keyword>
<proteinExistence type="predicted"/>
<dbReference type="AlphaFoldDB" id="A0A6J4K5G1"/>
<dbReference type="EMBL" id="CADCTC010000272">
    <property type="protein sequence ID" value="CAA9296031.1"/>
    <property type="molecule type" value="Genomic_DNA"/>
</dbReference>
<evidence type="ECO:0000256" key="1">
    <source>
        <dbReference type="SAM" id="Phobius"/>
    </source>
</evidence>
<accession>A0A6J4K5G1</accession>
<organism evidence="2">
    <name type="scientific">uncultured Chloroflexota bacterium</name>
    <dbReference type="NCBI Taxonomy" id="166587"/>
    <lineage>
        <taxon>Bacteria</taxon>
        <taxon>Bacillati</taxon>
        <taxon>Chloroflexota</taxon>
        <taxon>environmental samples</taxon>
    </lineage>
</organism>